<evidence type="ECO:0000313" key="1">
    <source>
        <dbReference type="EMBL" id="KOX76769.1"/>
    </source>
</evidence>
<evidence type="ECO:0000313" key="2">
    <source>
        <dbReference type="Proteomes" id="UP000053105"/>
    </source>
</evidence>
<sequence length="357" mass="40091">MIWYALLDTPSHSNEGIEGDSVRRTALSLWIRSMEIRICGLLVAFVTLVLPCPSRGPFAGHNGYYAINVMKLGGGKGSGAGPGWPLRCSRYEEPPVLELLKTLKETLLTCTWLQTFGFGLDLALLVALEFPELFETLPDEVVDLTDGFCVFYTLCSNIHTIHTANSKPIYVLRVMVIKFRSPKTRSRTKHLQGIVMYLLQTMTINISVINSSVKTISLNDKAVERKNPEILGGIGVFPILAAAFHARYKKERGGTELARRKIRPHVAEVAHQSDEDCEAEKQILRRGPTAPARELHSGLKYDREILIKGLSINFNQIYQQFAELKKKRGKKNPDDWTEECPLKFFAVTDPDLQLAVH</sequence>
<proteinExistence type="predicted"/>
<dbReference type="Proteomes" id="UP000053105">
    <property type="component" value="Unassembled WGS sequence"/>
</dbReference>
<gene>
    <name evidence="1" type="ORF">WN51_11193</name>
</gene>
<accession>A0A0M9A6D0</accession>
<keyword evidence="2" id="KW-1185">Reference proteome</keyword>
<protein>
    <submittedName>
        <fullName evidence="1">Uncharacterized protein</fullName>
    </submittedName>
</protein>
<dbReference type="AlphaFoldDB" id="A0A0M9A6D0"/>
<organism evidence="1 2">
    <name type="scientific">Melipona quadrifasciata</name>
    <dbReference type="NCBI Taxonomy" id="166423"/>
    <lineage>
        <taxon>Eukaryota</taxon>
        <taxon>Metazoa</taxon>
        <taxon>Ecdysozoa</taxon>
        <taxon>Arthropoda</taxon>
        <taxon>Hexapoda</taxon>
        <taxon>Insecta</taxon>
        <taxon>Pterygota</taxon>
        <taxon>Neoptera</taxon>
        <taxon>Endopterygota</taxon>
        <taxon>Hymenoptera</taxon>
        <taxon>Apocrita</taxon>
        <taxon>Aculeata</taxon>
        <taxon>Apoidea</taxon>
        <taxon>Anthophila</taxon>
        <taxon>Apidae</taxon>
        <taxon>Melipona</taxon>
    </lineage>
</organism>
<reference evidence="1 2" key="1">
    <citation type="submission" date="2015-07" db="EMBL/GenBank/DDBJ databases">
        <title>The genome of Melipona quadrifasciata.</title>
        <authorList>
            <person name="Pan H."/>
            <person name="Kapheim K."/>
        </authorList>
    </citation>
    <scope>NUCLEOTIDE SEQUENCE [LARGE SCALE GENOMIC DNA]</scope>
    <source>
        <strain evidence="1">0111107301</strain>
        <tissue evidence="1">Whole body</tissue>
    </source>
</reference>
<dbReference type="EMBL" id="KQ435741">
    <property type="protein sequence ID" value="KOX76769.1"/>
    <property type="molecule type" value="Genomic_DNA"/>
</dbReference>
<name>A0A0M9A6D0_9HYME</name>